<dbReference type="AlphaFoldDB" id="A0A7J7S8G5"/>
<gene>
    <name evidence="1" type="ORF">mRhiFer1_009258</name>
</gene>
<sequence length="153" mass="16581">MEGSVATNSLEAFTVVFSDTWPVALESGFLVEELLNDSGCCIRSVSDVVSYSPTSRTSMPAFWRAWGKDQSTSLFAFEVLINGRSLLLKFLRYLNEGPVLRPHAPLTAVTWLGRSRPPPCPTLALPTKTEVGSCCGHPAEVSAKCEGTVGTWN</sequence>
<protein>
    <submittedName>
        <fullName evidence="1">Uncharacterized protein</fullName>
    </submittedName>
</protein>
<proteinExistence type="predicted"/>
<dbReference type="EMBL" id="JACAGC010000023">
    <property type="protein sequence ID" value="KAF6284505.1"/>
    <property type="molecule type" value="Genomic_DNA"/>
</dbReference>
<evidence type="ECO:0000313" key="2">
    <source>
        <dbReference type="Proteomes" id="UP000585614"/>
    </source>
</evidence>
<dbReference type="Proteomes" id="UP000585614">
    <property type="component" value="Unassembled WGS sequence"/>
</dbReference>
<name>A0A7J7S8G5_RHIFE</name>
<organism evidence="1 2">
    <name type="scientific">Rhinolophus ferrumequinum</name>
    <name type="common">Greater horseshoe bat</name>
    <dbReference type="NCBI Taxonomy" id="59479"/>
    <lineage>
        <taxon>Eukaryota</taxon>
        <taxon>Metazoa</taxon>
        <taxon>Chordata</taxon>
        <taxon>Craniata</taxon>
        <taxon>Vertebrata</taxon>
        <taxon>Euteleostomi</taxon>
        <taxon>Mammalia</taxon>
        <taxon>Eutheria</taxon>
        <taxon>Laurasiatheria</taxon>
        <taxon>Chiroptera</taxon>
        <taxon>Yinpterochiroptera</taxon>
        <taxon>Rhinolophoidea</taxon>
        <taxon>Rhinolophidae</taxon>
        <taxon>Rhinolophinae</taxon>
        <taxon>Rhinolophus</taxon>
    </lineage>
</organism>
<accession>A0A7J7S8G5</accession>
<reference evidence="1 2" key="1">
    <citation type="journal article" date="2020" name="Nature">
        <title>Six reference-quality genomes reveal evolution of bat adaptations.</title>
        <authorList>
            <person name="Jebb D."/>
            <person name="Huang Z."/>
            <person name="Pippel M."/>
            <person name="Hughes G.M."/>
            <person name="Lavrichenko K."/>
            <person name="Devanna P."/>
            <person name="Winkler S."/>
            <person name="Jermiin L.S."/>
            <person name="Skirmuntt E.C."/>
            <person name="Katzourakis A."/>
            <person name="Burkitt-Gray L."/>
            <person name="Ray D.A."/>
            <person name="Sullivan K.A.M."/>
            <person name="Roscito J.G."/>
            <person name="Kirilenko B.M."/>
            <person name="Davalos L.M."/>
            <person name="Corthals A.P."/>
            <person name="Power M.L."/>
            <person name="Jones G."/>
            <person name="Ransome R.D."/>
            <person name="Dechmann D.K.N."/>
            <person name="Locatelli A.G."/>
            <person name="Puechmaille S.J."/>
            <person name="Fedrigo O."/>
            <person name="Jarvis E.D."/>
            <person name="Hiller M."/>
            <person name="Vernes S.C."/>
            <person name="Myers E.W."/>
            <person name="Teeling E.C."/>
        </authorList>
    </citation>
    <scope>NUCLEOTIDE SEQUENCE [LARGE SCALE GENOMIC DNA]</scope>
    <source>
        <strain evidence="1">MRhiFer1</strain>
        <tissue evidence="1">Lung</tissue>
    </source>
</reference>
<comment type="caution">
    <text evidence="1">The sequence shown here is derived from an EMBL/GenBank/DDBJ whole genome shotgun (WGS) entry which is preliminary data.</text>
</comment>
<evidence type="ECO:0000313" key="1">
    <source>
        <dbReference type="EMBL" id="KAF6284505.1"/>
    </source>
</evidence>